<dbReference type="InterPro" id="IPR035979">
    <property type="entry name" value="RBD_domain_sf"/>
</dbReference>
<comment type="caution">
    <text evidence="3">The sequence shown here is derived from an EMBL/GenBank/DDBJ whole genome shotgun (WGS) entry which is preliminary data.</text>
</comment>
<dbReference type="GO" id="GO:0003730">
    <property type="term" value="F:mRNA 3'-UTR binding"/>
    <property type="evidence" value="ECO:0007669"/>
    <property type="project" value="TreeGrafter"/>
</dbReference>
<dbReference type="PANTHER" id="PTHR48026">
    <property type="entry name" value="HOMOLOGOUS TO DROSOPHILA SQD (SQUID) PROTEIN"/>
    <property type="match status" value="1"/>
</dbReference>
<keyword evidence="2" id="KW-0472">Membrane</keyword>
<evidence type="ECO:0000313" key="4">
    <source>
        <dbReference type="Proteomes" id="UP000092124"/>
    </source>
</evidence>
<dbReference type="Gene3D" id="3.30.70.330">
    <property type="match status" value="1"/>
</dbReference>
<dbReference type="SUPFAM" id="SSF54928">
    <property type="entry name" value="RNA-binding domain, RBD"/>
    <property type="match status" value="1"/>
</dbReference>
<dbReference type="GO" id="GO:0071013">
    <property type="term" value="C:catalytic step 2 spliceosome"/>
    <property type="evidence" value="ECO:0007669"/>
    <property type="project" value="TreeGrafter"/>
</dbReference>
<keyword evidence="1" id="KW-0694">RNA-binding</keyword>
<dbReference type="AlphaFoldDB" id="A0A1A6FTX5"/>
<dbReference type="Proteomes" id="UP000092124">
    <property type="component" value="Unassembled WGS sequence"/>
</dbReference>
<name>A0A1A6FTX5_NEOLE</name>
<protein>
    <submittedName>
        <fullName evidence="3">Uncharacterized protein</fullName>
    </submittedName>
</protein>
<dbReference type="GO" id="GO:0051028">
    <property type="term" value="P:mRNA transport"/>
    <property type="evidence" value="ECO:0007669"/>
    <property type="project" value="TreeGrafter"/>
</dbReference>
<organism evidence="3 4">
    <name type="scientific">Neotoma lepida</name>
    <name type="common">Desert woodrat</name>
    <dbReference type="NCBI Taxonomy" id="56216"/>
    <lineage>
        <taxon>Eukaryota</taxon>
        <taxon>Metazoa</taxon>
        <taxon>Chordata</taxon>
        <taxon>Craniata</taxon>
        <taxon>Vertebrata</taxon>
        <taxon>Euteleostomi</taxon>
        <taxon>Mammalia</taxon>
        <taxon>Eutheria</taxon>
        <taxon>Euarchontoglires</taxon>
        <taxon>Glires</taxon>
        <taxon>Rodentia</taxon>
        <taxon>Myomorpha</taxon>
        <taxon>Muroidea</taxon>
        <taxon>Cricetidae</taxon>
        <taxon>Neotominae</taxon>
        <taxon>Neotoma</taxon>
    </lineage>
</organism>
<dbReference type="PANTHER" id="PTHR48026:SF13">
    <property type="entry name" value="HETEROGENEOUS NUCLEAR RIBONUCLEOPROTEINS A2_B1"/>
    <property type="match status" value="1"/>
</dbReference>
<dbReference type="GO" id="GO:0043047">
    <property type="term" value="F:single-stranded telomeric DNA binding"/>
    <property type="evidence" value="ECO:0007669"/>
    <property type="project" value="TreeGrafter"/>
</dbReference>
<reference evidence="3 4" key="1">
    <citation type="submission" date="2016-06" db="EMBL/GenBank/DDBJ databases">
        <title>The Draft Genome Sequence and Annotation of the Desert Woodrat Neotoma lepida.</title>
        <authorList>
            <person name="Campbell M."/>
            <person name="Oakeson K.F."/>
            <person name="Yandell M."/>
            <person name="Halpert J.R."/>
            <person name="Dearing D."/>
        </authorList>
    </citation>
    <scope>NUCLEOTIDE SEQUENCE [LARGE SCALE GENOMIC DNA]</scope>
    <source>
        <strain evidence="3">417</strain>
        <tissue evidence="3">Liver</tissue>
    </source>
</reference>
<gene>
    <name evidence="3" type="ORF">A6R68_11841</name>
</gene>
<keyword evidence="2" id="KW-0812">Transmembrane</keyword>
<dbReference type="STRING" id="56216.A0A1A6FTX5"/>
<sequence>MLILLILKRNLTNASLWVLILTFILTSCIKTLYFSFTFSLQRPSFPPLSEYAPALNLNSKHWVAVNPFDIHCNNIFYKSLPSYDYLHPIHISALVLLAMEATAHSECYSTSPQECLPPTKNLIILLLHGQTYLDKQRYHLQKTDISQGIIKNKNKNFCAHPSHLNMEETVSQCNVKLKPIKNGSRNSLGSCVQRKMREKEQFCKLLIGSLCFETKEESLRNYYKQRGKLTDSVVMRDPVSK</sequence>
<dbReference type="EMBL" id="LZPO01117895">
    <property type="protein sequence ID" value="OBS57034.1"/>
    <property type="molecule type" value="Genomic_DNA"/>
</dbReference>
<keyword evidence="2" id="KW-1133">Transmembrane helix</keyword>
<keyword evidence="4" id="KW-1185">Reference proteome</keyword>
<accession>A0A1A6FTX5</accession>
<evidence type="ECO:0000256" key="1">
    <source>
        <dbReference type="ARBA" id="ARBA00022884"/>
    </source>
</evidence>
<evidence type="ECO:0000256" key="2">
    <source>
        <dbReference type="SAM" id="Phobius"/>
    </source>
</evidence>
<evidence type="ECO:0000313" key="3">
    <source>
        <dbReference type="EMBL" id="OBS57034.1"/>
    </source>
</evidence>
<dbReference type="GO" id="GO:0000398">
    <property type="term" value="P:mRNA splicing, via spliceosome"/>
    <property type="evidence" value="ECO:0007669"/>
    <property type="project" value="TreeGrafter"/>
</dbReference>
<proteinExistence type="predicted"/>
<dbReference type="InterPro" id="IPR012677">
    <property type="entry name" value="Nucleotide-bd_a/b_plait_sf"/>
</dbReference>
<feature type="transmembrane region" description="Helical" evidence="2">
    <location>
        <begin position="14"/>
        <end position="36"/>
    </location>
</feature>